<reference evidence="1" key="1">
    <citation type="submission" date="2018-11" db="EMBL/GenBank/DDBJ databases">
        <authorList>
            <consortium name="Genoscope - CEA"/>
            <person name="William W."/>
        </authorList>
    </citation>
    <scope>NUCLEOTIDE SEQUENCE</scope>
</reference>
<dbReference type="AlphaFoldDB" id="A0A3P6EIJ3"/>
<name>A0A3P6EIJ3_BRAOL</name>
<accession>A0A3P6EIJ3</accession>
<sequence>MHVELEIFLFLSWYLHPSGVEKNQNLLQLQLVILELGLNSFI</sequence>
<gene>
    <name evidence="1" type="ORF">BOLC9T57555H</name>
</gene>
<proteinExistence type="predicted"/>
<organism evidence="1">
    <name type="scientific">Brassica oleracea</name>
    <name type="common">Wild cabbage</name>
    <dbReference type="NCBI Taxonomy" id="3712"/>
    <lineage>
        <taxon>Eukaryota</taxon>
        <taxon>Viridiplantae</taxon>
        <taxon>Streptophyta</taxon>
        <taxon>Embryophyta</taxon>
        <taxon>Tracheophyta</taxon>
        <taxon>Spermatophyta</taxon>
        <taxon>Magnoliopsida</taxon>
        <taxon>eudicotyledons</taxon>
        <taxon>Gunneridae</taxon>
        <taxon>Pentapetalae</taxon>
        <taxon>rosids</taxon>
        <taxon>malvids</taxon>
        <taxon>Brassicales</taxon>
        <taxon>Brassicaceae</taxon>
        <taxon>Brassiceae</taxon>
        <taxon>Brassica</taxon>
    </lineage>
</organism>
<dbReference type="EMBL" id="LR031875">
    <property type="protein sequence ID" value="VDD32232.1"/>
    <property type="molecule type" value="Genomic_DNA"/>
</dbReference>
<evidence type="ECO:0000313" key="1">
    <source>
        <dbReference type="EMBL" id="VDD32232.1"/>
    </source>
</evidence>
<protein>
    <submittedName>
        <fullName evidence="1">Uncharacterized protein</fullName>
    </submittedName>
</protein>